<dbReference type="Pfam" id="PF00296">
    <property type="entry name" value="Bac_luciferase"/>
    <property type="match status" value="1"/>
</dbReference>
<evidence type="ECO:0000259" key="3">
    <source>
        <dbReference type="Pfam" id="PF00296"/>
    </source>
</evidence>
<comment type="caution">
    <text evidence="4">The sequence shown here is derived from an EMBL/GenBank/DDBJ whole genome shotgun (WGS) entry which is preliminary data.</text>
</comment>
<feature type="domain" description="Luciferase-like" evidence="3">
    <location>
        <begin position="1"/>
        <end position="322"/>
    </location>
</feature>
<dbReference type="Gene3D" id="3.20.20.30">
    <property type="entry name" value="Luciferase-like domain"/>
    <property type="match status" value="1"/>
</dbReference>
<proteinExistence type="predicted"/>
<dbReference type="EMBL" id="JAAGBB010000012">
    <property type="protein sequence ID" value="MBR0665068.1"/>
    <property type="molecule type" value="Genomic_DNA"/>
</dbReference>
<gene>
    <name evidence="4" type="ORF">GXW71_11955</name>
</gene>
<evidence type="ECO:0000313" key="4">
    <source>
        <dbReference type="EMBL" id="MBR0665068.1"/>
    </source>
</evidence>
<dbReference type="InterPro" id="IPR050766">
    <property type="entry name" value="Bact_Lucif_Oxidored"/>
</dbReference>
<reference evidence="5" key="1">
    <citation type="journal article" date="2021" name="Syst. Appl. Microbiol.">
        <title>Roseomonas hellenica sp. nov., isolated from roots of wild-growing Alkanna tinctoria.</title>
        <authorList>
            <person name="Rat A."/>
            <person name="Naranjo H.D."/>
            <person name="Lebbe L."/>
            <person name="Cnockaert M."/>
            <person name="Krigas N."/>
            <person name="Grigoriadou K."/>
            <person name="Maloupa E."/>
            <person name="Willems A."/>
        </authorList>
    </citation>
    <scope>NUCLEOTIDE SEQUENCE [LARGE SCALE GENOMIC DNA]</scope>
    <source>
        <strain evidence="5">LMG 31523</strain>
    </source>
</reference>
<protein>
    <submittedName>
        <fullName evidence="4">LLM class flavin-dependent oxidoreductase</fullName>
    </submittedName>
</protein>
<keyword evidence="2" id="KW-0503">Monooxygenase</keyword>
<accession>A0ABS5EXR4</accession>
<organism evidence="4 5">
    <name type="scientific">Plastoroseomonas hellenica</name>
    <dbReference type="NCBI Taxonomy" id="2687306"/>
    <lineage>
        <taxon>Bacteria</taxon>
        <taxon>Pseudomonadati</taxon>
        <taxon>Pseudomonadota</taxon>
        <taxon>Alphaproteobacteria</taxon>
        <taxon>Acetobacterales</taxon>
        <taxon>Acetobacteraceae</taxon>
        <taxon>Plastoroseomonas</taxon>
    </lineage>
</organism>
<dbReference type="InterPro" id="IPR036661">
    <property type="entry name" value="Luciferase-like_sf"/>
</dbReference>
<evidence type="ECO:0000313" key="5">
    <source>
        <dbReference type="Proteomes" id="UP001196870"/>
    </source>
</evidence>
<dbReference type="PANTHER" id="PTHR30137:SF8">
    <property type="entry name" value="BLR5498 PROTEIN"/>
    <property type="match status" value="1"/>
</dbReference>
<evidence type="ECO:0000256" key="1">
    <source>
        <dbReference type="ARBA" id="ARBA00023002"/>
    </source>
</evidence>
<dbReference type="SUPFAM" id="SSF51679">
    <property type="entry name" value="Bacterial luciferase-like"/>
    <property type="match status" value="1"/>
</dbReference>
<dbReference type="PANTHER" id="PTHR30137">
    <property type="entry name" value="LUCIFERASE-LIKE MONOOXYGENASE"/>
    <property type="match status" value="1"/>
</dbReference>
<evidence type="ECO:0000256" key="2">
    <source>
        <dbReference type="ARBA" id="ARBA00023033"/>
    </source>
</evidence>
<dbReference type="RefSeq" id="WP_211852732.1">
    <property type="nucleotide sequence ID" value="NZ_JAAGBB010000012.1"/>
</dbReference>
<name>A0ABS5EXR4_9PROT</name>
<sequence length="354" mass="39259">MKFGLMTQIQMPRPWTERTERDGFHNCITQAVAAEAAGFDHFWITEQHFFIEIGHCSCPEMVLAAIAQRTSRIRLGFSVVLLPLHNPFNVAERVGTLDVLSDGRAEFGIGRGTSRYVVEGLGGDTEKGRGQSKESIEAVLRMMENEVFPGFQGEHYDLPSRHVVPRVLQRPHPPVWVAASTLETWSRAGHQGFGCIGVTRNTPAETAASIAAYREAIRAPDPAQRVARVVNEQTGVFAIGAVHQDDRIGRDRACAAARWYYGDNDAELNKVRFQTDGGVGRINDKIGRRSNDELIEDAMAIGGNPDTVCRQVERWASVGIDQMIFFLQAGHATHDEVLRSIDLIGEKVIPRFAK</sequence>
<dbReference type="Proteomes" id="UP001196870">
    <property type="component" value="Unassembled WGS sequence"/>
</dbReference>
<dbReference type="InterPro" id="IPR011251">
    <property type="entry name" value="Luciferase-like_dom"/>
</dbReference>
<keyword evidence="1" id="KW-0560">Oxidoreductase</keyword>
<keyword evidence="5" id="KW-1185">Reference proteome</keyword>